<dbReference type="PANTHER" id="PTHR34822">
    <property type="entry name" value="GRPB DOMAIN PROTEIN (AFU_ORTHOLOGUE AFUA_1G01530)"/>
    <property type="match status" value="1"/>
</dbReference>
<dbReference type="PANTHER" id="PTHR34822:SF1">
    <property type="entry name" value="GRPB FAMILY PROTEIN"/>
    <property type="match status" value="1"/>
</dbReference>
<evidence type="ECO:0000313" key="2">
    <source>
        <dbReference type="Proteomes" id="UP001589854"/>
    </source>
</evidence>
<keyword evidence="2" id="KW-1185">Reference proteome</keyword>
<dbReference type="EMBL" id="JBHLVO010000002">
    <property type="protein sequence ID" value="MFC0270757.1"/>
    <property type="molecule type" value="Genomic_DNA"/>
</dbReference>
<protein>
    <submittedName>
        <fullName evidence="1">GrpB family protein</fullName>
    </submittedName>
</protein>
<name>A0ABV6GAQ0_9BACI</name>
<dbReference type="Pfam" id="PF04229">
    <property type="entry name" value="GrpB"/>
    <property type="match status" value="1"/>
</dbReference>
<accession>A0ABV6GAQ0</accession>
<reference evidence="1 2" key="1">
    <citation type="submission" date="2024-09" db="EMBL/GenBank/DDBJ databases">
        <authorList>
            <person name="Sun Q."/>
            <person name="Mori K."/>
        </authorList>
    </citation>
    <scope>NUCLEOTIDE SEQUENCE [LARGE SCALE GENOMIC DNA]</scope>
    <source>
        <strain evidence="1 2">CCM 7228</strain>
    </source>
</reference>
<dbReference type="Gene3D" id="3.30.460.10">
    <property type="entry name" value="Beta Polymerase, domain 2"/>
    <property type="match status" value="1"/>
</dbReference>
<dbReference type="Proteomes" id="UP001589854">
    <property type="component" value="Unassembled WGS sequence"/>
</dbReference>
<dbReference type="InterPro" id="IPR043519">
    <property type="entry name" value="NT_sf"/>
</dbReference>
<dbReference type="SUPFAM" id="SSF81301">
    <property type="entry name" value="Nucleotidyltransferase"/>
    <property type="match status" value="1"/>
</dbReference>
<proteinExistence type="predicted"/>
<comment type="caution">
    <text evidence="1">The sequence shown here is derived from an EMBL/GenBank/DDBJ whole genome shotgun (WGS) entry which is preliminary data.</text>
</comment>
<evidence type="ECO:0000313" key="1">
    <source>
        <dbReference type="EMBL" id="MFC0270757.1"/>
    </source>
</evidence>
<gene>
    <name evidence="1" type="ORF">ACFFIX_04735</name>
</gene>
<sequence>MEILLTAHNPDWKIQFQQEKLSLLDALKNLSPEIEHVGSTSVENLAAKPIIDIMIGVHTEHELESVVELLKPQPYVYKEIYNEELPFRRFFVGLKEEYIHQFPKEMTKLNNVEIPHEYRTSHLHVVPIQSQWWEDHLLFRDHLRENPEDRLEYEKVKKQLSTETWENGNEYAEAKTGCIQTILKKAKENKRTHT</sequence>
<dbReference type="RefSeq" id="WP_378931037.1">
    <property type="nucleotide sequence ID" value="NZ_JBHLVO010000002.1"/>
</dbReference>
<organism evidence="1 2">
    <name type="scientific">Metabacillus herbersteinensis</name>
    <dbReference type="NCBI Taxonomy" id="283816"/>
    <lineage>
        <taxon>Bacteria</taxon>
        <taxon>Bacillati</taxon>
        <taxon>Bacillota</taxon>
        <taxon>Bacilli</taxon>
        <taxon>Bacillales</taxon>
        <taxon>Bacillaceae</taxon>
        <taxon>Metabacillus</taxon>
    </lineage>
</organism>
<dbReference type="InterPro" id="IPR007344">
    <property type="entry name" value="GrpB/CoaE"/>
</dbReference>